<evidence type="ECO:0000256" key="1">
    <source>
        <dbReference type="SAM" id="MobiDB-lite"/>
    </source>
</evidence>
<name>A0A8S9NAM9_BRACR</name>
<dbReference type="AlphaFoldDB" id="A0A8S9NAM9"/>
<protein>
    <submittedName>
        <fullName evidence="2">Uncharacterized protein</fullName>
    </submittedName>
</protein>
<evidence type="ECO:0000313" key="2">
    <source>
        <dbReference type="EMBL" id="KAF3489740.1"/>
    </source>
</evidence>
<comment type="caution">
    <text evidence="2">The sequence shown here is derived from an EMBL/GenBank/DDBJ whole genome shotgun (WGS) entry which is preliminary data.</text>
</comment>
<gene>
    <name evidence="2" type="ORF">F2Q69_00057873</name>
</gene>
<dbReference type="EMBL" id="QGKX02002183">
    <property type="protein sequence ID" value="KAF3489740.1"/>
    <property type="molecule type" value="Genomic_DNA"/>
</dbReference>
<accession>A0A8S9NAM9</accession>
<dbReference type="SUPFAM" id="SSF51445">
    <property type="entry name" value="(Trans)glycosidases"/>
    <property type="match status" value="1"/>
</dbReference>
<evidence type="ECO:0000313" key="3">
    <source>
        <dbReference type="Proteomes" id="UP000712600"/>
    </source>
</evidence>
<proteinExistence type="predicted"/>
<dbReference type="Proteomes" id="UP000712600">
    <property type="component" value="Unassembled WGS sequence"/>
</dbReference>
<sequence>MLGVNASSRFYNLAYKLDPDVTLFVNEYNTIENPGGVTATPDPPQKQRGGLSSQKKKKSSCKESELDGIASREQANVVTGLEKSKETVDHENVETGKRDERVRDANMEDDV</sequence>
<organism evidence="2 3">
    <name type="scientific">Brassica cretica</name>
    <name type="common">Mustard</name>
    <dbReference type="NCBI Taxonomy" id="69181"/>
    <lineage>
        <taxon>Eukaryota</taxon>
        <taxon>Viridiplantae</taxon>
        <taxon>Streptophyta</taxon>
        <taxon>Embryophyta</taxon>
        <taxon>Tracheophyta</taxon>
        <taxon>Spermatophyta</taxon>
        <taxon>Magnoliopsida</taxon>
        <taxon>eudicotyledons</taxon>
        <taxon>Gunneridae</taxon>
        <taxon>Pentapetalae</taxon>
        <taxon>rosids</taxon>
        <taxon>malvids</taxon>
        <taxon>Brassicales</taxon>
        <taxon>Brassicaceae</taxon>
        <taxon>Brassiceae</taxon>
        <taxon>Brassica</taxon>
    </lineage>
</organism>
<feature type="compositionally biased region" description="Basic and acidic residues" evidence="1">
    <location>
        <begin position="82"/>
        <end position="111"/>
    </location>
</feature>
<dbReference type="InterPro" id="IPR017853">
    <property type="entry name" value="GH"/>
</dbReference>
<feature type="region of interest" description="Disordered" evidence="1">
    <location>
        <begin position="31"/>
        <end position="111"/>
    </location>
</feature>
<reference evidence="2" key="1">
    <citation type="submission" date="2019-12" db="EMBL/GenBank/DDBJ databases">
        <title>Genome sequencing and annotation of Brassica cretica.</title>
        <authorList>
            <person name="Studholme D.J."/>
            <person name="Sarris P."/>
        </authorList>
    </citation>
    <scope>NUCLEOTIDE SEQUENCE</scope>
    <source>
        <strain evidence="2">PFS-109/04</strain>
        <tissue evidence="2">Leaf</tissue>
    </source>
</reference>